<dbReference type="InterPro" id="IPR016039">
    <property type="entry name" value="Thiolase-like"/>
</dbReference>
<keyword evidence="14" id="KW-1185">Reference proteome</keyword>
<dbReference type="PANTHER" id="PTHR43775:SF51">
    <property type="entry name" value="INACTIVE PHENOLPHTHIOCEROL SYNTHESIS POLYKETIDE SYNTHASE TYPE I PKS1-RELATED"/>
    <property type="match status" value="1"/>
</dbReference>
<dbReference type="PROSITE" id="PS00012">
    <property type="entry name" value="PHOSPHOPANTETHEINE"/>
    <property type="match status" value="2"/>
</dbReference>
<dbReference type="InterPro" id="IPR014031">
    <property type="entry name" value="Ketoacyl_synth_C"/>
</dbReference>
<keyword evidence="4" id="KW-0808">Transferase</keyword>
<dbReference type="PROSITE" id="PS50075">
    <property type="entry name" value="CARRIER"/>
    <property type="match status" value="2"/>
</dbReference>
<feature type="region of interest" description="Disordered" evidence="9">
    <location>
        <begin position="1368"/>
        <end position="1387"/>
    </location>
</feature>
<feature type="region of interest" description="Disordered" evidence="9">
    <location>
        <begin position="1341"/>
        <end position="1360"/>
    </location>
</feature>
<dbReference type="SMART" id="SM00827">
    <property type="entry name" value="PKS_AT"/>
    <property type="match status" value="1"/>
</dbReference>
<evidence type="ECO:0000259" key="10">
    <source>
        <dbReference type="PROSITE" id="PS50075"/>
    </source>
</evidence>
<dbReference type="SUPFAM" id="SSF52151">
    <property type="entry name" value="FabD/lysophospholipase-like"/>
    <property type="match status" value="1"/>
</dbReference>
<dbReference type="InterPro" id="IPR032821">
    <property type="entry name" value="PKS_assoc"/>
</dbReference>
<keyword evidence="6" id="KW-0511">Multifunctional enzyme</keyword>
<feature type="active site" description="Proton donor; for dehydratase activity" evidence="8">
    <location>
        <position position="1586"/>
    </location>
</feature>
<dbReference type="InterPro" id="IPR042104">
    <property type="entry name" value="PKS_dehydratase_sf"/>
</dbReference>
<feature type="domain" description="Carrier" evidence="10">
    <location>
        <begin position="392"/>
        <end position="467"/>
    </location>
</feature>
<dbReference type="PROSITE" id="PS52019">
    <property type="entry name" value="PKS_MFAS_DH"/>
    <property type="match status" value="1"/>
</dbReference>
<dbReference type="Gene3D" id="1.10.1200.10">
    <property type="entry name" value="ACP-like"/>
    <property type="match status" value="2"/>
</dbReference>
<dbReference type="Gene3D" id="3.40.47.10">
    <property type="match status" value="1"/>
</dbReference>
<dbReference type="InterPro" id="IPR049551">
    <property type="entry name" value="PKS_DH_C"/>
</dbReference>
<evidence type="ECO:0000259" key="11">
    <source>
        <dbReference type="PROSITE" id="PS52004"/>
    </source>
</evidence>
<dbReference type="InterPro" id="IPR050091">
    <property type="entry name" value="PKS_NRPS_Biosynth_Enz"/>
</dbReference>
<dbReference type="SMART" id="SM01294">
    <property type="entry name" value="PKS_PP_betabranch"/>
    <property type="match status" value="2"/>
</dbReference>
<evidence type="ECO:0000313" key="13">
    <source>
        <dbReference type="EMBL" id="MBM9618463.1"/>
    </source>
</evidence>
<proteinExistence type="predicted"/>
<dbReference type="SUPFAM" id="SSF55048">
    <property type="entry name" value="Probable ACP-binding domain of malonyl-CoA ACP transacylase"/>
    <property type="match status" value="1"/>
</dbReference>
<keyword evidence="3" id="KW-0597">Phosphoprotein</keyword>
<dbReference type="Gene3D" id="3.40.366.10">
    <property type="entry name" value="Malonyl-Coenzyme A Acyl Carrier Protein, domain 2"/>
    <property type="match status" value="1"/>
</dbReference>
<feature type="region of interest" description="Disordered" evidence="9">
    <location>
        <begin position="473"/>
        <end position="502"/>
    </location>
</feature>
<organism evidence="13 14">
    <name type="scientific">Streptomyces zhihengii</name>
    <dbReference type="NCBI Taxonomy" id="1818004"/>
    <lineage>
        <taxon>Bacteria</taxon>
        <taxon>Bacillati</taxon>
        <taxon>Actinomycetota</taxon>
        <taxon>Actinomycetes</taxon>
        <taxon>Kitasatosporales</taxon>
        <taxon>Streptomycetaceae</taxon>
        <taxon>Streptomyces</taxon>
    </lineage>
</organism>
<dbReference type="Gene3D" id="3.30.70.3290">
    <property type="match status" value="1"/>
</dbReference>
<feature type="domain" description="Ketosynthase family 3 (KS3)" evidence="11">
    <location>
        <begin position="504"/>
        <end position="923"/>
    </location>
</feature>
<name>A0ABS2ULP3_9ACTN</name>
<dbReference type="InterPro" id="IPR049552">
    <property type="entry name" value="PKS_DH_N"/>
</dbReference>
<evidence type="ECO:0000256" key="4">
    <source>
        <dbReference type="ARBA" id="ARBA00022679"/>
    </source>
</evidence>
<dbReference type="Pfam" id="PF00698">
    <property type="entry name" value="Acyl_transf_1"/>
    <property type="match status" value="1"/>
</dbReference>
<sequence length="2397" mass="245277">MTAAAVGAGDRCRAHAVTRAAVRTADGDHAAATAHGLLHGLAPVLGLELGAAWGGVVDLPAEPGPGDTGALLGFVLAQTATAGAEDVAAVRDGRILVPRLAEAAGEPAELTVRADATYLVTGGLGAVGRELVGELVRRGARNLLLVGRRAEDELGAEAAGFLAALRRDTDRAVYRGGGCDTPAAVDAAREALDGMPPVRGVLHAAGTVSYAPAARTGAGEFADALGGKAAGAWWLHLAARDWPLDFFVLVSSVSSVWGTQDCAAYSAANGALDLLAAHRVSLGLPAVSIAYGPWALGGEGMADAGLRDRAARMGIGTLDAARGRAALTGRAPGADGRIVACPLDVARLRQVMTGLRPRGLFAPEAPQDGAGRDGTGAAGGRFAALTPAERPAAARTLVRELLADQLGHADASAVRDEVGFFDLGLDSIMAVDLTARLSAEFGTDVQVPDVFDHPTVTRLAAFLLAAPAAAPAAASPAPARPAGPPPAPGRTPAAPVPTAPPGTPEPIAIVGMAGRFPGARSAEELWELLIDGRDGVTRVPAGRWDPDALTPGTVTTDQGGFLDDIDRFDAGFFSVPAREAENLDPQQRILLESAWHALEDGGIDPRSLRDSRTGVFVGVSYGDYARLLAADGPDEVDAYYSTGTALNAAAGRIAYTLGLNGPAVAVDTACSSSLVALHLAVGSLRSGESDAVLAGGVNVMLDPASWAAVSQAHMLSPDGRCRTFSADANGFVRSEGCGVVVLKRLADARRDGDRVLAVIRGSAVNQDGASSGLTVPSGRAQESMLRAALEQAGVDGADVSYLEAHGTGTALGDPVEVAAAWRVLGPGRRPGRPLHLGSVKSNIGHCESAAGMAALFKTVLALRHDVIPANLHFGDPNPHVDWDGMNVRVVDTATAWRRGDGPRLAGVSGFGFTGTNAHLVVADAPDEAPAPPPVPEDPAARPATRLIPLSAPDPDGLDRLGAAWAVRLGDAADGELDALAAQAGAGRAHFPYRRALLGTTAGQLAEQLSTPAGPAAAGAPRIAFLFSGQGSQYFGMGRELYESEPVFRETFDACDRVLAPALGASLTDLLYYGDDRDAVNETRVTQPALVTLELSLAALWESRGVRPAVVMGHSVGEISAAVTAGVMDLPTGLELIAHRARLMQGTERGAMLAVVADEERAAEWAAGTGLDVAAVNGPASVVLSGSVDAVDALAARLKDEGVRARRLGVSHAFHSRLLDPALAAFDEVLAPLAFHAPALPVISNVTGRLAGPGEYDAAYWRRHARLPVRFHDGARALAGLGIDICLEIGPDRTLVNLVAGAELDPAPVTVPSLRRGTGDGAALLAATRALYLGGQDVDWSRTSPRRPATGTPAPRYPFARTRHWTDAGGGPAPAARRPAGQAPAWGSPLRSPAFGGRVWTTARSTEYPAHLTDHRLFGVVSVPGASQTATVLSALGAGGAPVVLEDLHFPRALVLRDGEHYDLQIVEEAQEGRARAVGVHSLLDPERGRWQQHLAARIGEPSGPAADEARRAAPPDPAAFAAAADRHLTGDAFYAHLRALGYHLGPSFRWIGEAWIRGQEALIRFTEPAEMNESPDGWEIHPGLLDSCLQSAVAFAVTGDEVSEDDGLAIPFAVARLSFPRRPVPGQELWGHVRAVVEEGADDGLLQVKAADLHMFDGSGATVLAVDDFRFRRAPRAVLERSLREGAPHTYDLKWTPQHAPAGDDIVSRPLRIALLGSTTPAGRALATALAAQGHQVDTPAAPGAVPDTDPAAAVAPGTGDDLGTGPAPRTGDGSRTASGTGDGSRPAPRTGDGSRPATGTGSASGTDHRPGTGDGSRPAPGTGPASGTAGGADTPRAAELVIDARFTAETGGERTGGPGAARAAAVELATALRASERTVPYAVLAAADTAAAPVRETLWGMLASLEAEQTDRPLLRVALGAGWEAAPLAATVTRAVTAGLPDPWLRVGGDGVAVARLVPHDADTARGHGGSRPSGRGGAALITGGLGALGLSSAAFLARAGATALTLMGRSAPDATARTVIDELTAAGVRVTVVAGDVTDPEACRAAVAAAGEHAPLRTVLHLAGAGDDRSFDRLDEDAFTTVFAAKAEGAAHLAAALEGQDLDALVLYSSASAVLGSAGQANYAAANGYLDGLAALLRSRGTPATSVAWGPWAPKARGGMAASAATGRAMERRGLRPLTDEEAEETLATVLAGGTGSRLVAVAMDRDAYAQRLAGHPGGALVRQLVSGPARTAAARPGRGRLARELAGLDAEERGELLHREIRALAGEVLGDPGAVADDTGFTETGLDSIMVIDLRTRLADALGTDLPATVALDHPTVSRLAAYVTGLLFPAEAGAAPDPAGDRTATERPAAPATPPDPAPAARDTAPGPDPSDPAELSFDELVQAVQADVGTEI</sequence>
<dbReference type="InterPro" id="IPR014043">
    <property type="entry name" value="Acyl_transferase_dom"/>
</dbReference>
<feature type="region of interest" description="C-terminal hotdog fold" evidence="8">
    <location>
        <begin position="1525"/>
        <end position="1680"/>
    </location>
</feature>
<feature type="region of interest" description="Disordered" evidence="9">
    <location>
        <begin position="1738"/>
        <end position="1834"/>
    </location>
</feature>
<feature type="compositionally biased region" description="Low complexity" evidence="9">
    <location>
        <begin position="1372"/>
        <end position="1384"/>
    </location>
</feature>
<dbReference type="InterPro" id="IPR020806">
    <property type="entry name" value="PKS_PP-bd"/>
</dbReference>
<dbReference type="PROSITE" id="PS52004">
    <property type="entry name" value="KS3_2"/>
    <property type="match status" value="1"/>
</dbReference>
<dbReference type="InterPro" id="IPR036291">
    <property type="entry name" value="NAD(P)-bd_dom_sf"/>
</dbReference>
<evidence type="ECO:0000256" key="3">
    <source>
        <dbReference type="ARBA" id="ARBA00022553"/>
    </source>
</evidence>
<evidence type="ECO:0000256" key="8">
    <source>
        <dbReference type="PROSITE-ProRule" id="PRU01363"/>
    </source>
</evidence>
<dbReference type="Pfam" id="PF21089">
    <property type="entry name" value="PKS_DH_N"/>
    <property type="match status" value="1"/>
</dbReference>
<dbReference type="Pfam" id="PF00109">
    <property type="entry name" value="ketoacyl-synt"/>
    <property type="match status" value="1"/>
</dbReference>
<dbReference type="InterPro" id="IPR009081">
    <property type="entry name" value="PP-bd_ACP"/>
</dbReference>
<evidence type="ECO:0000259" key="12">
    <source>
        <dbReference type="PROSITE" id="PS52019"/>
    </source>
</evidence>
<dbReference type="InterPro" id="IPR049900">
    <property type="entry name" value="PKS_mFAS_DH"/>
</dbReference>
<dbReference type="Gene3D" id="3.10.129.110">
    <property type="entry name" value="Polyketide synthase dehydratase"/>
    <property type="match status" value="1"/>
</dbReference>
<dbReference type="SUPFAM" id="SSF53901">
    <property type="entry name" value="Thiolase-like"/>
    <property type="match status" value="1"/>
</dbReference>
<feature type="region of interest" description="N-terminal hotdog fold" evidence="8">
    <location>
        <begin position="1382"/>
        <end position="1505"/>
    </location>
</feature>
<dbReference type="InterPro" id="IPR057326">
    <property type="entry name" value="KR_dom"/>
</dbReference>
<feature type="compositionally biased region" description="Low complexity" evidence="9">
    <location>
        <begin position="1738"/>
        <end position="1762"/>
    </location>
</feature>
<dbReference type="SUPFAM" id="SSF51735">
    <property type="entry name" value="NAD(P)-binding Rossmann-fold domains"/>
    <property type="match status" value="3"/>
</dbReference>
<feature type="domain" description="PKS/mFAS DH" evidence="12">
    <location>
        <begin position="1382"/>
        <end position="1680"/>
    </location>
</feature>
<dbReference type="InterPro" id="IPR013968">
    <property type="entry name" value="PKS_KR"/>
</dbReference>
<dbReference type="Pfam" id="PF08659">
    <property type="entry name" value="KR"/>
    <property type="match status" value="2"/>
</dbReference>
<protein>
    <submittedName>
        <fullName evidence="13">SDR family NAD(P)-dependent oxidoreductase</fullName>
    </submittedName>
</protein>
<dbReference type="InterPro" id="IPR020841">
    <property type="entry name" value="PKS_Beta-ketoAc_synthase_dom"/>
</dbReference>
<dbReference type="InterPro" id="IPR001227">
    <property type="entry name" value="Ac_transferase_dom_sf"/>
</dbReference>
<evidence type="ECO:0000256" key="9">
    <source>
        <dbReference type="SAM" id="MobiDB-lite"/>
    </source>
</evidence>
<feature type="compositionally biased region" description="Low complexity" evidence="9">
    <location>
        <begin position="1819"/>
        <end position="1834"/>
    </location>
</feature>
<dbReference type="InterPro" id="IPR036736">
    <property type="entry name" value="ACP-like_sf"/>
</dbReference>
<dbReference type="Pfam" id="PF00550">
    <property type="entry name" value="PP-binding"/>
    <property type="match status" value="2"/>
</dbReference>
<keyword evidence="5" id="KW-0045">Antibiotic biosynthesis</keyword>
<feature type="active site" description="Proton acceptor; for dehydratase activity" evidence="8">
    <location>
        <position position="1414"/>
    </location>
</feature>
<dbReference type="InterPro" id="IPR018201">
    <property type="entry name" value="Ketoacyl_synth_AS"/>
</dbReference>
<keyword evidence="7" id="KW-0012">Acyltransferase</keyword>
<dbReference type="Gene3D" id="3.40.50.720">
    <property type="entry name" value="NAD(P)-binding Rossmann-like Domain"/>
    <property type="match status" value="2"/>
</dbReference>
<comment type="pathway">
    <text evidence="1">Antibiotic biosynthesis.</text>
</comment>
<gene>
    <name evidence="13" type="ORF">JE024_06820</name>
</gene>
<dbReference type="CDD" id="cd00833">
    <property type="entry name" value="PKS"/>
    <property type="match status" value="1"/>
</dbReference>
<feature type="domain" description="Carrier" evidence="10">
    <location>
        <begin position="2255"/>
        <end position="2331"/>
    </location>
</feature>
<dbReference type="RefSeq" id="WP_205372732.1">
    <property type="nucleotide sequence ID" value="NZ_JAFEJA010000001.1"/>
</dbReference>
<dbReference type="SMART" id="SM00825">
    <property type="entry name" value="PKS_KS"/>
    <property type="match status" value="1"/>
</dbReference>
<feature type="compositionally biased region" description="Low complexity" evidence="9">
    <location>
        <begin position="1341"/>
        <end position="1353"/>
    </location>
</feature>
<evidence type="ECO:0000256" key="5">
    <source>
        <dbReference type="ARBA" id="ARBA00023194"/>
    </source>
</evidence>
<evidence type="ECO:0000256" key="7">
    <source>
        <dbReference type="ARBA" id="ARBA00023315"/>
    </source>
</evidence>
<dbReference type="InterPro" id="IPR014030">
    <property type="entry name" value="Ketoacyl_synth_N"/>
</dbReference>
<dbReference type="Pfam" id="PF16197">
    <property type="entry name" value="KAsynt_C_assoc"/>
    <property type="match status" value="1"/>
</dbReference>
<feature type="compositionally biased region" description="Pro residues" evidence="9">
    <location>
        <begin position="478"/>
        <end position="502"/>
    </location>
</feature>
<evidence type="ECO:0000256" key="6">
    <source>
        <dbReference type="ARBA" id="ARBA00023268"/>
    </source>
</evidence>
<dbReference type="SUPFAM" id="SSF47336">
    <property type="entry name" value="ACP-like"/>
    <property type="match status" value="2"/>
</dbReference>
<dbReference type="EMBL" id="JAFEJA010000001">
    <property type="protein sequence ID" value="MBM9618463.1"/>
    <property type="molecule type" value="Genomic_DNA"/>
</dbReference>
<evidence type="ECO:0000256" key="2">
    <source>
        <dbReference type="ARBA" id="ARBA00022450"/>
    </source>
</evidence>
<feature type="region of interest" description="Disordered" evidence="9">
    <location>
        <begin position="2337"/>
        <end position="2382"/>
    </location>
</feature>
<dbReference type="Pfam" id="PF14765">
    <property type="entry name" value="PS-DH"/>
    <property type="match status" value="1"/>
</dbReference>
<dbReference type="SMART" id="SM00826">
    <property type="entry name" value="PKS_DH"/>
    <property type="match status" value="1"/>
</dbReference>
<dbReference type="SMART" id="SM00822">
    <property type="entry name" value="PKS_KR"/>
    <property type="match status" value="2"/>
</dbReference>
<dbReference type="Pfam" id="PF02801">
    <property type="entry name" value="Ketoacyl-synt_C"/>
    <property type="match status" value="1"/>
</dbReference>
<dbReference type="SMART" id="SM00823">
    <property type="entry name" value="PKS_PP"/>
    <property type="match status" value="2"/>
</dbReference>
<comment type="caution">
    <text evidence="13">The sequence shown here is derived from an EMBL/GenBank/DDBJ whole genome shotgun (WGS) entry which is preliminary data.</text>
</comment>
<dbReference type="PANTHER" id="PTHR43775">
    <property type="entry name" value="FATTY ACID SYNTHASE"/>
    <property type="match status" value="1"/>
</dbReference>
<dbReference type="Proteomes" id="UP000664109">
    <property type="component" value="Unassembled WGS sequence"/>
</dbReference>
<evidence type="ECO:0000256" key="1">
    <source>
        <dbReference type="ARBA" id="ARBA00004792"/>
    </source>
</evidence>
<dbReference type="InterPro" id="IPR020807">
    <property type="entry name" value="PKS_DH"/>
</dbReference>
<evidence type="ECO:0000313" key="14">
    <source>
        <dbReference type="Proteomes" id="UP000664109"/>
    </source>
</evidence>
<reference evidence="13 14" key="1">
    <citation type="journal article" date="2016" name="Arch. Microbiol.">
        <title>Streptomyces zhihengii sp. nov., isolated from rhizospheric soil of Psammosilene tunicoides.</title>
        <authorList>
            <person name="Huang M.J."/>
            <person name="Fei J.J."/>
            <person name="Salam N."/>
            <person name="Kim C.J."/>
            <person name="Hozzein W.N."/>
            <person name="Xiao M."/>
            <person name="Huang H.Q."/>
            <person name="Li W.J."/>
        </authorList>
    </citation>
    <scope>NUCLEOTIDE SEQUENCE [LARGE SCALE GENOMIC DNA]</scope>
    <source>
        <strain evidence="13 14">YIM T102</strain>
    </source>
</reference>
<accession>A0ABS2ULP3</accession>
<dbReference type="InterPro" id="IPR006162">
    <property type="entry name" value="Ppantetheine_attach_site"/>
</dbReference>
<keyword evidence="2" id="KW-0596">Phosphopantetheine</keyword>
<dbReference type="InterPro" id="IPR016036">
    <property type="entry name" value="Malonyl_transacylase_ACP-bd"/>
</dbReference>
<dbReference type="PROSITE" id="PS00606">
    <property type="entry name" value="KS3_1"/>
    <property type="match status" value="1"/>
</dbReference>
<dbReference type="InterPro" id="IPR016035">
    <property type="entry name" value="Acyl_Trfase/lysoPLipase"/>
</dbReference>